<feature type="domain" description="Sulfotransferase" evidence="4">
    <location>
        <begin position="10"/>
        <end position="267"/>
    </location>
</feature>
<keyword evidence="2 3" id="KW-0808">Transferase</keyword>
<dbReference type="GO" id="GO:0051923">
    <property type="term" value="P:sulfation"/>
    <property type="evidence" value="ECO:0000318"/>
    <property type="project" value="GO_Central"/>
</dbReference>
<dbReference type="Gene3D" id="3.40.50.300">
    <property type="entry name" value="P-loop containing nucleotide triphosphate hydrolases"/>
    <property type="match status" value="1"/>
</dbReference>
<dbReference type="EC" id="2.8.2.-" evidence="3"/>
<organism evidence="5 6">
    <name type="scientific">Ciona intestinalis</name>
    <name type="common">Transparent sea squirt</name>
    <name type="synonym">Ascidia intestinalis</name>
    <dbReference type="NCBI Taxonomy" id="7719"/>
    <lineage>
        <taxon>Eukaryota</taxon>
        <taxon>Metazoa</taxon>
        <taxon>Chordata</taxon>
        <taxon>Tunicata</taxon>
        <taxon>Ascidiacea</taxon>
        <taxon>Phlebobranchia</taxon>
        <taxon>Cionidae</taxon>
        <taxon>Ciona</taxon>
    </lineage>
</organism>
<name>H2XPA6_CIOIN</name>
<evidence type="ECO:0000256" key="3">
    <source>
        <dbReference type="RuleBase" id="RU361155"/>
    </source>
</evidence>
<dbReference type="Ensembl" id="ENSCINT00000030293.1">
    <property type="protein sequence ID" value="ENSCINP00000031489.1"/>
    <property type="gene ID" value="ENSCING00000019137.1"/>
</dbReference>
<dbReference type="EMBL" id="EAAA01002305">
    <property type="status" value="NOT_ANNOTATED_CDS"/>
    <property type="molecule type" value="Genomic_DNA"/>
</dbReference>
<dbReference type="PANTHER" id="PTHR11783">
    <property type="entry name" value="SULFOTRANSFERASE SULT"/>
    <property type="match status" value="1"/>
</dbReference>
<dbReference type="HOGENOM" id="CLU_027239_1_2_1"/>
<dbReference type="InterPro" id="IPR000863">
    <property type="entry name" value="Sulfotransferase_dom"/>
</dbReference>
<evidence type="ECO:0000256" key="2">
    <source>
        <dbReference type="ARBA" id="ARBA00022679"/>
    </source>
</evidence>
<dbReference type="OMA" id="DMFNIEY"/>
<proteinExistence type="inferred from homology"/>
<reference evidence="5" key="2">
    <citation type="journal article" date="2008" name="Genome Biol.">
        <title>Improved genome assembly and evidence-based global gene model set for the chordate Ciona intestinalis: new insight into intron and operon populations.</title>
        <authorList>
            <person name="Satou Y."/>
            <person name="Mineta K."/>
            <person name="Ogasawara M."/>
            <person name="Sasakura Y."/>
            <person name="Shoguchi E."/>
            <person name="Ueno K."/>
            <person name="Yamada L."/>
            <person name="Matsumoto J."/>
            <person name="Wasserscheid J."/>
            <person name="Dewar K."/>
            <person name="Wiley G.B."/>
            <person name="Macmil S.L."/>
            <person name="Roe B.A."/>
            <person name="Zeller R.W."/>
            <person name="Hastings K.E."/>
            <person name="Lemaire P."/>
            <person name="Lindquist E."/>
            <person name="Endo T."/>
            <person name="Hotta K."/>
            <person name="Inaba K."/>
        </authorList>
    </citation>
    <scope>NUCLEOTIDE SEQUENCE [LARGE SCALE GENOMIC DNA]</scope>
    <source>
        <strain evidence="5">wild type</strain>
    </source>
</reference>
<accession>H2XPA6</accession>
<reference evidence="5" key="3">
    <citation type="submission" date="2025-08" db="UniProtKB">
        <authorList>
            <consortium name="Ensembl"/>
        </authorList>
    </citation>
    <scope>IDENTIFICATION</scope>
</reference>
<reference evidence="6" key="1">
    <citation type="journal article" date="2002" name="Science">
        <title>The draft genome of Ciona intestinalis: insights into chordate and vertebrate origins.</title>
        <authorList>
            <person name="Dehal P."/>
            <person name="Satou Y."/>
            <person name="Campbell R.K."/>
            <person name="Chapman J."/>
            <person name="Degnan B."/>
            <person name="De Tomaso A."/>
            <person name="Davidson B."/>
            <person name="Di Gregorio A."/>
            <person name="Gelpke M."/>
            <person name="Goodstein D.M."/>
            <person name="Harafuji N."/>
            <person name="Hastings K.E."/>
            <person name="Ho I."/>
            <person name="Hotta K."/>
            <person name="Huang W."/>
            <person name="Kawashima T."/>
            <person name="Lemaire P."/>
            <person name="Martinez D."/>
            <person name="Meinertzhagen I.A."/>
            <person name="Necula S."/>
            <person name="Nonaka M."/>
            <person name="Putnam N."/>
            <person name="Rash S."/>
            <person name="Saiga H."/>
            <person name="Satake M."/>
            <person name="Terry A."/>
            <person name="Yamada L."/>
            <person name="Wang H.G."/>
            <person name="Awazu S."/>
            <person name="Azumi K."/>
            <person name="Boore J."/>
            <person name="Branno M."/>
            <person name="Chin-Bow S."/>
            <person name="DeSantis R."/>
            <person name="Doyle S."/>
            <person name="Francino P."/>
            <person name="Keys D.N."/>
            <person name="Haga S."/>
            <person name="Hayashi H."/>
            <person name="Hino K."/>
            <person name="Imai K.S."/>
            <person name="Inaba K."/>
            <person name="Kano S."/>
            <person name="Kobayashi K."/>
            <person name="Kobayashi M."/>
            <person name="Lee B.I."/>
            <person name="Makabe K.W."/>
            <person name="Manohar C."/>
            <person name="Matassi G."/>
            <person name="Medina M."/>
            <person name="Mochizuki Y."/>
            <person name="Mount S."/>
            <person name="Morishita T."/>
            <person name="Miura S."/>
            <person name="Nakayama A."/>
            <person name="Nishizaka S."/>
            <person name="Nomoto H."/>
            <person name="Ohta F."/>
            <person name="Oishi K."/>
            <person name="Rigoutsos I."/>
            <person name="Sano M."/>
            <person name="Sasaki A."/>
            <person name="Sasakura Y."/>
            <person name="Shoguchi E."/>
            <person name="Shin-i T."/>
            <person name="Spagnuolo A."/>
            <person name="Stainier D."/>
            <person name="Suzuki M.M."/>
            <person name="Tassy O."/>
            <person name="Takatori N."/>
            <person name="Tokuoka M."/>
            <person name="Yagi K."/>
            <person name="Yoshizaki F."/>
            <person name="Wada S."/>
            <person name="Zhang C."/>
            <person name="Hyatt P.D."/>
            <person name="Larimer F."/>
            <person name="Detter C."/>
            <person name="Doggett N."/>
            <person name="Glavina T."/>
            <person name="Hawkins T."/>
            <person name="Richardson P."/>
            <person name="Lucas S."/>
            <person name="Kohara Y."/>
            <person name="Levine M."/>
            <person name="Satoh N."/>
            <person name="Rokhsar D.S."/>
        </authorList>
    </citation>
    <scope>NUCLEOTIDE SEQUENCE [LARGE SCALE GENOMIC DNA]</scope>
</reference>
<evidence type="ECO:0000313" key="6">
    <source>
        <dbReference type="Proteomes" id="UP000008144"/>
    </source>
</evidence>
<reference evidence="5" key="4">
    <citation type="submission" date="2025-09" db="UniProtKB">
        <authorList>
            <consortium name="Ensembl"/>
        </authorList>
    </citation>
    <scope>IDENTIFICATION</scope>
</reference>
<dbReference type="InParanoid" id="H2XPA6"/>
<evidence type="ECO:0000313" key="5">
    <source>
        <dbReference type="Ensembl" id="ENSCINP00000031489.1"/>
    </source>
</evidence>
<sequence length="275" mass="31887">VCNKWKPRKNDVIICAYPKTGTNWLQEITRQIIYLKDPELLQKTKAFSHFYSLLAYGPASKYEITDKLEIPRRIFGTNLPSQCLNLEKFKRIGTKLIHVIRNPKDQAVSWYYFAQHHPFIAAGVQPFDQHCPKDVEKFIDNCIEGLENEGYLHHVRGWYDHKGDPNILFISFEDLKRDLPKEIRKIAKFIDVQISDSDVNDIVANTAINKMPQTEKTNNDISKSMIRKGNNIGNMSSLGIVGDWKTHFTDEQSNRLDAKVREVLSNTDIQFTYEL</sequence>
<dbReference type="GO" id="GO:0008146">
    <property type="term" value="F:sulfotransferase activity"/>
    <property type="evidence" value="ECO:0000318"/>
    <property type="project" value="GO_Central"/>
</dbReference>
<dbReference type="GeneTree" id="ENSGT00940000163815"/>
<dbReference type="InterPro" id="IPR027417">
    <property type="entry name" value="P-loop_NTPase"/>
</dbReference>
<dbReference type="Proteomes" id="UP000008144">
    <property type="component" value="Chromosome 6"/>
</dbReference>
<keyword evidence="6" id="KW-1185">Reference proteome</keyword>
<dbReference type="Pfam" id="PF00685">
    <property type="entry name" value="Sulfotransfer_1"/>
    <property type="match status" value="1"/>
</dbReference>
<dbReference type="GO" id="GO:0005737">
    <property type="term" value="C:cytoplasm"/>
    <property type="evidence" value="ECO:0000318"/>
    <property type="project" value="GO_Central"/>
</dbReference>
<evidence type="ECO:0000256" key="1">
    <source>
        <dbReference type="ARBA" id="ARBA00005771"/>
    </source>
</evidence>
<protein>
    <recommendedName>
        <fullName evidence="3">Sulfotransferase</fullName>
        <ecNumber evidence="3">2.8.2.-</ecNumber>
    </recommendedName>
</protein>
<evidence type="ECO:0000259" key="4">
    <source>
        <dbReference type="Pfam" id="PF00685"/>
    </source>
</evidence>
<comment type="similarity">
    <text evidence="1 3">Belongs to the sulfotransferase 1 family.</text>
</comment>
<dbReference type="AlphaFoldDB" id="H2XPA6"/>
<dbReference type="SUPFAM" id="SSF52540">
    <property type="entry name" value="P-loop containing nucleoside triphosphate hydrolases"/>
    <property type="match status" value="1"/>
</dbReference>